<dbReference type="EMBL" id="JAGQLF010000032">
    <property type="protein sequence ID" value="MCA9386983.1"/>
    <property type="molecule type" value="Genomic_DNA"/>
</dbReference>
<sequence>MTQVLYISLGAVINFVIGFVLADLVDEKYKTTLKSLFQKDIYRQVLFGLILSILSIPLIQYYLLNNPSLVYIQGFLISNLMLIIFLFAAYYDIRYFRVLDKLTQFVIFYLIGLNSSVIYYLTNEPNVVLFNNYQYNPLSNLIAGALAWLIFYTIVTITKERGMGSGDIRIATIIGLSLGVGKFILSFYISIFSALLVAGFLYLINRKDVSFKTKIPFVPFLVIGGLLALYLPVDFFDIISQIYLPI</sequence>
<comment type="caution">
    <text evidence="4">The sequence shown here is derived from an EMBL/GenBank/DDBJ whole genome shotgun (WGS) entry which is preliminary data.</text>
</comment>
<dbReference type="InterPro" id="IPR000045">
    <property type="entry name" value="Prepilin_IV_endopep_pep"/>
</dbReference>
<feature type="domain" description="Prepilin type IV endopeptidase peptidase" evidence="3">
    <location>
        <begin position="81"/>
        <end position="198"/>
    </location>
</feature>
<reference evidence="4" key="2">
    <citation type="journal article" date="2021" name="Microbiome">
        <title>Successional dynamics and alternative stable states in a saline activated sludge microbial community over 9 years.</title>
        <authorList>
            <person name="Wang Y."/>
            <person name="Ye J."/>
            <person name="Ju F."/>
            <person name="Liu L."/>
            <person name="Boyd J.A."/>
            <person name="Deng Y."/>
            <person name="Parks D.H."/>
            <person name="Jiang X."/>
            <person name="Yin X."/>
            <person name="Woodcroft B.J."/>
            <person name="Tyson G.W."/>
            <person name="Hugenholtz P."/>
            <person name="Polz M.F."/>
            <person name="Zhang T."/>
        </authorList>
    </citation>
    <scope>NUCLEOTIDE SEQUENCE</scope>
    <source>
        <strain evidence="4">HKST-UBA09</strain>
    </source>
</reference>
<evidence type="ECO:0000256" key="2">
    <source>
        <dbReference type="SAM" id="Phobius"/>
    </source>
</evidence>
<comment type="similarity">
    <text evidence="1">Belongs to the peptidase A24 family.</text>
</comment>
<dbReference type="GO" id="GO:0005886">
    <property type="term" value="C:plasma membrane"/>
    <property type="evidence" value="ECO:0007669"/>
    <property type="project" value="TreeGrafter"/>
</dbReference>
<proteinExistence type="inferred from homology"/>
<dbReference type="Pfam" id="PF01478">
    <property type="entry name" value="Peptidase_A24"/>
    <property type="match status" value="1"/>
</dbReference>
<keyword evidence="2" id="KW-1133">Transmembrane helix</keyword>
<dbReference type="Proteomes" id="UP000714915">
    <property type="component" value="Unassembled WGS sequence"/>
</dbReference>
<gene>
    <name evidence="4" type="ORF">KC669_03025</name>
</gene>
<name>A0A955RM46_9BACT</name>
<feature type="transmembrane region" description="Helical" evidence="2">
    <location>
        <begin position="45"/>
        <end position="64"/>
    </location>
</feature>
<dbReference type="PANTHER" id="PTHR30487">
    <property type="entry name" value="TYPE 4 PREPILIN-LIKE PROTEINS LEADER PEPTIDE-PROCESSING ENZYME"/>
    <property type="match status" value="1"/>
</dbReference>
<reference evidence="4" key="1">
    <citation type="submission" date="2020-04" db="EMBL/GenBank/DDBJ databases">
        <authorList>
            <person name="Zhang T."/>
        </authorList>
    </citation>
    <scope>NUCLEOTIDE SEQUENCE</scope>
    <source>
        <strain evidence="4">HKST-UBA09</strain>
    </source>
</reference>
<dbReference type="GO" id="GO:0006465">
    <property type="term" value="P:signal peptide processing"/>
    <property type="evidence" value="ECO:0007669"/>
    <property type="project" value="TreeGrafter"/>
</dbReference>
<organism evidence="4 5">
    <name type="scientific">Candidatus Dojkabacteria bacterium</name>
    <dbReference type="NCBI Taxonomy" id="2099670"/>
    <lineage>
        <taxon>Bacteria</taxon>
        <taxon>Candidatus Dojkabacteria</taxon>
    </lineage>
</organism>
<keyword evidence="2" id="KW-0812">Transmembrane</keyword>
<dbReference type="GO" id="GO:0004190">
    <property type="term" value="F:aspartic-type endopeptidase activity"/>
    <property type="evidence" value="ECO:0007669"/>
    <property type="project" value="UniProtKB-EC"/>
</dbReference>
<feature type="transmembrane region" description="Helical" evidence="2">
    <location>
        <begin position="6"/>
        <end position="25"/>
    </location>
</feature>
<protein>
    <submittedName>
        <fullName evidence="4">Prepilin peptidase</fullName>
        <ecNumber evidence="4">3.4.23.43</ecNumber>
    </submittedName>
</protein>
<dbReference type="Gene3D" id="1.20.120.1220">
    <property type="match status" value="1"/>
</dbReference>
<feature type="transmembrane region" description="Helical" evidence="2">
    <location>
        <begin position="215"/>
        <end position="233"/>
    </location>
</feature>
<accession>A0A955RM46</accession>
<feature type="transmembrane region" description="Helical" evidence="2">
    <location>
        <begin position="70"/>
        <end position="90"/>
    </location>
</feature>
<keyword evidence="2" id="KW-0472">Membrane</keyword>
<feature type="transmembrane region" description="Helical" evidence="2">
    <location>
        <begin position="102"/>
        <end position="121"/>
    </location>
</feature>
<evidence type="ECO:0000256" key="1">
    <source>
        <dbReference type="ARBA" id="ARBA00005801"/>
    </source>
</evidence>
<feature type="transmembrane region" description="Helical" evidence="2">
    <location>
        <begin position="141"/>
        <end position="158"/>
    </location>
</feature>
<dbReference type="InterPro" id="IPR050882">
    <property type="entry name" value="Prepilin_peptidase/N-MTase"/>
</dbReference>
<dbReference type="EC" id="3.4.23.43" evidence="4"/>
<dbReference type="AlphaFoldDB" id="A0A955RM46"/>
<evidence type="ECO:0000313" key="5">
    <source>
        <dbReference type="Proteomes" id="UP000714915"/>
    </source>
</evidence>
<dbReference type="PANTHER" id="PTHR30487:SF0">
    <property type="entry name" value="PREPILIN LEADER PEPTIDASE_N-METHYLTRANSFERASE-RELATED"/>
    <property type="match status" value="1"/>
</dbReference>
<keyword evidence="4" id="KW-0378">Hydrolase</keyword>
<evidence type="ECO:0000259" key="3">
    <source>
        <dbReference type="Pfam" id="PF01478"/>
    </source>
</evidence>
<feature type="transmembrane region" description="Helical" evidence="2">
    <location>
        <begin position="170"/>
        <end position="203"/>
    </location>
</feature>
<evidence type="ECO:0000313" key="4">
    <source>
        <dbReference type="EMBL" id="MCA9386983.1"/>
    </source>
</evidence>